<dbReference type="Pfam" id="PF22633">
    <property type="entry name" value="F5_F8_type_C_2"/>
    <property type="match status" value="1"/>
</dbReference>
<dbReference type="Gene3D" id="2.60.120.260">
    <property type="entry name" value="Galactose-binding domain-like"/>
    <property type="match status" value="1"/>
</dbReference>
<feature type="signal peptide" evidence="3">
    <location>
        <begin position="1"/>
        <end position="20"/>
    </location>
</feature>
<evidence type="ECO:0000256" key="3">
    <source>
        <dbReference type="SAM" id="SignalP"/>
    </source>
</evidence>
<evidence type="ECO:0008006" key="6">
    <source>
        <dbReference type="Google" id="ProtNLM"/>
    </source>
</evidence>
<evidence type="ECO:0000313" key="5">
    <source>
        <dbReference type="Proteomes" id="UP000271974"/>
    </source>
</evidence>
<keyword evidence="3" id="KW-0732">Signal</keyword>
<dbReference type="EMBL" id="RQTK01000496">
    <property type="protein sequence ID" value="RUS78682.1"/>
    <property type="molecule type" value="Genomic_DNA"/>
</dbReference>
<proteinExistence type="predicted"/>
<keyword evidence="5" id="KW-1185">Reference proteome</keyword>
<sequence length="686" mass="74370">MLKLTVVTLVLLTGVTQVSGRFFVYRPRNRRFFSATCTKKGWFGDQFCRYMCHCQGDAQCDKKTGHCPGQCAEGWFGPACQYVSSGFKITRYGYGYGEILSDANESSCAHVYTRNVTVNLETSTAISWVRVVGEFAAEWAEEMRCKIQGVPCPKQTVIEVDDKTVDIFCPSLQPVNTFVLQLGGFSSLCSIYISGGRNVALHQLTMQSSTLYSWISGNAVDGTVGTVDGKDSTLEQECSHTNEGSSAEGFWKLLFAHRYVFNKIVIYNRRNPNRIRCCEDRLKGFLLEAFTNRAERVFTYKDSHSTAQDIYTVVNNGSDTPVTTIKISKSRSSPFLTLCEVMVFGDTACRRGRFGRECERRCQCVDDQACMVSTGGCPAGCAPGFIGEDCHTPCPVGKYGPGCKKSCSFHCSGLPRKCNAKDGSCDHGCELGFQPPLCDQACSNGTYGQDCAKSCSEHCAGPNKSCDPVDGSCDHGCEAGYQTPQCDQGCIGATHGVDCKHTCSVYCAGLNHECNPMDGSCDHGCQVGYQPPRCETECANGTYGPACMKNCSGHCAGSDRGCSPFDGSCTKSCEHVCPHGTYGEDCNSTCSDHCRTPIDTNSSLCDPFDGSCTLGCDPGFQLPQCFTVILASTAKSNDGSSWTWIIVGACTVVGLIIIAVVVVKRYRRKTIGQGQRDSVLLSSIEE</sequence>
<feature type="chain" id="PRO_5019405722" description="Fucolectin tachylectin-4 pentraxin-1 domain-containing protein" evidence="3">
    <location>
        <begin position="21"/>
        <end position="686"/>
    </location>
</feature>
<evidence type="ECO:0000256" key="2">
    <source>
        <dbReference type="SAM" id="Phobius"/>
    </source>
</evidence>
<keyword evidence="2" id="KW-0812">Transmembrane</keyword>
<keyword evidence="2" id="KW-1133">Transmembrane helix</keyword>
<gene>
    <name evidence="4" type="ORF">EGW08_013570</name>
</gene>
<keyword evidence="1" id="KW-0245">EGF-like domain</keyword>
<dbReference type="PANTHER" id="PTHR24043:SF8">
    <property type="entry name" value="EGF-LIKE DOMAIN-CONTAINING PROTEIN"/>
    <property type="match status" value="1"/>
</dbReference>
<organism evidence="4 5">
    <name type="scientific">Elysia chlorotica</name>
    <name type="common">Eastern emerald elysia</name>
    <name type="synonym">Sea slug</name>
    <dbReference type="NCBI Taxonomy" id="188477"/>
    <lineage>
        <taxon>Eukaryota</taxon>
        <taxon>Metazoa</taxon>
        <taxon>Spiralia</taxon>
        <taxon>Lophotrochozoa</taxon>
        <taxon>Mollusca</taxon>
        <taxon>Gastropoda</taxon>
        <taxon>Heterobranchia</taxon>
        <taxon>Euthyneura</taxon>
        <taxon>Panpulmonata</taxon>
        <taxon>Sacoglossa</taxon>
        <taxon>Placobranchoidea</taxon>
        <taxon>Plakobranchidae</taxon>
        <taxon>Elysia</taxon>
    </lineage>
</organism>
<dbReference type="InterPro" id="IPR008979">
    <property type="entry name" value="Galactose-bd-like_sf"/>
</dbReference>
<evidence type="ECO:0000256" key="1">
    <source>
        <dbReference type="ARBA" id="ARBA00022536"/>
    </source>
</evidence>
<dbReference type="Proteomes" id="UP000271974">
    <property type="component" value="Unassembled WGS sequence"/>
</dbReference>
<comment type="caution">
    <text evidence="4">The sequence shown here is derived from an EMBL/GenBank/DDBJ whole genome shotgun (WGS) entry which is preliminary data.</text>
</comment>
<dbReference type="OrthoDB" id="6157314at2759"/>
<dbReference type="Gene3D" id="2.170.300.10">
    <property type="entry name" value="Tie2 ligand-binding domain superfamily"/>
    <property type="match status" value="2"/>
</dbReference>
<reference evidence="4 5" key="1">
    <citation type="submission" date="2019-01" db="EMBL/GenBank/DDBJ databases">
        <title>A draft genome assembly of the solar-powered sea slug Elysia chlorotica.</title>
        <authorList>
            <person name="Cai H."/>
            <person name="Li Q."/>
            <person name="Fang X."/>
            <person name="Li J."/>
            <person name="Curtis N.E."/>
            <person name="Altenburger A."/>
            <person name="Shibata T."/>
            <person name="Feng M."/>
            <person name="Maeda T."/>
            <person name="Schwartz J.A."/>
            <person name="Shigenobu S."/>
            <person name="Lundholm N."/>
            <person name="Nishiyama T."/>
            <person name="Yang H."/>
            <person name="Hasebe M."/>
            <person name="Li S."/>
            <person name="Pierce S.K."/>
            <person name="Wang J."/>
        </authorList>
    </citation>
    <scope>NUCLEOTIDE SEQUENCE [LARGE SCALE GENOMIC DNA]</scope>
    <source>
        <strain evidence="4">EC2010</strain>
        <tissue evidence="4">Whole organism of an adult</tissue>
    </source>
</reference>
<dbReference type="AlphaFoldDB" id="A0A433TAR3"/>
<dbReference type="GO" id="GO:0005044">
    <property type="term" value="F:scavenger receptor activity"/>
    <property type="evidence" value="ECO:0007669"/>
    <property type="project" value="InterPro"/>
</dbReference>
<dbReference type="PANTHER" id="PTHR24043">
    <property type="entry name" value="SCAVENGER RECEPTOR CLASS F"/>
    <property type="match status" value="1"/>
</dbReference>
<feature type="transmembrane region" description="Helical" evidence="2">
    <location>
        <begin position="642"/>
        <end position="663"/>
    </location>
</feature>
<dbReference type="InterPro" id="IPR042635">
    <property type="entry name" value="MEGF10/SREC1/2-like"/>
</dbReference>
<evidence type="ECO:0000313" key="4">
    <source>
        <dbReference type="EMBL" id="RUS78682.1"/>
    </source>
</evidence>
<dbReference type="SUPFAM" id="SSF49785">
    <property type="entry name" value="Galactose-binding domain-like"/>
    <property type="match status" value="1"/>
</dbReference>
<keyword evidence="2" id="KW-0472">Membrane</keyword>
<accession>A0A433TAR3</accession>
<protein>
    <recommendedName>
        <fullName evidence="6">Fucolectin tachylectin-4 pentraxin-1 domain-containing protein</fullName>
    </recommendedName>
</protein>
<name>A0A433TAR3_ELYCH</name>